<keyword evidence="9" id="KW-0460">Magnesium</keyword>
<evidence type="ECO:0000256" key="9">
    <source>
        <dbReference type="HAMAP-Rule" id="MF_00211"/>
    </source>
</evidence>
<feature type="binding site" evidence="9">
    <location>
        <position position="227"/>
    </location>
    <ligand>
        <name>Mg(2+)</name>
        <dbReference type="ChEBI" id="CHEBI:18420"/>
        <label>1</label>
    </ligand>
</feature>
<feature type="binding site" evidence="9">
    <location>
        <position position="121"/>
    </location>
    <ligand>
        <name>5-phospho-alpha-D-ribose 1-diphosphate</name>
        <dbReference type="ChEBI" id="CHEBI:58017"/>
    </ligand>
</feature>
<dbReference type="PANTHER" id="PTHR43285">
    <property type="entry name" value="ANTHRANILATE PHOSPHORIBOSYLTRANSFERASE"/>
    <property type="match status" value="1"/>
</dbReference>
<comment type="similarity">
    <text evidence="9">Belongs to the anthranilate phosphoribosyltransferase family.</text>
</comment>
<comment type="caution">
    <text evidence="9">Lacks conserved residue(s) required for the propagation of feature annotation.</text>
</comment>
<dbReference type="Gene3D" id="3.40.1030.10">
    <property type="entry name" value="Nucleoside phosphorylase/phosphoribosyltransferase catalytic domain"/>
    <property type="match status" value="1"/>
</dbReference>
<comment type="catalytic activity">
    <reaction evidence="7 9">
        <text>N-(5-phospho-beta-D-ribosyl)anthranilate + diphosphate = 5-phospho-alpha-D-ribose 1-diphosphate + anthranilate</text>
        <dbReference type="Rhea" id="RHEA:11768"/>
        <dbReference type="ChEBI" id="CHEBI:16567"/>
        <dbReference type="ChEBI" id="CHEBI:18277"/>
        <dbReference type="ChEBI" id="CHEBI:33019"/>
        <dbReference type="ChEBI" id="CHEBI:58017"/>
        <dbReference type="EC" id="2.4.2.18"/>
    </reaction>
</comment>
<dbReference type="InterPro" id="IPR035902">
    <property type="entry name" value="Nuc_phospho_transferase"/>
</dbReference>
<proteinExistence type="inferred from homology"/>
<feature type="binding site" evidence="9">
    <location>
        <position position="81"/>
    </location>
    <ligand>
        <name>5-phospho-alpha-D-ribose 1-diphosphate</name>
        <dbReference type="ChEBI" id="CHEBI:58017"/>
    </ligand>
</feature>
<keyword evidence="2 9" id="KW-0028">Amino-acid biosynthesis</keyword>
<feature type="binding site" evidence="9">
    <location>
        <begin position="109"/>
        <end position="117"/>
    </location>
    <ligand>
        <name>5-phospho-alpha-D-ribose 1-diphosphate</name>
        <dbReference type="ChEBI" id="CHEBI:58017"/>
    </ligand>
</feature>
<keyword evidence="5 9" id="KW-0822">Tryptophan biosynthesis</keyword>
<evidence type="ECO:0000256" key="3">
    <source>
        <dbReference type="ARBA" id="ARBA00022676"/>
    </source>
</evidence>
<dbReference type="HAMAP" id="MF_00211">
    <property type="entry name" value="TrpD"/>
    <property type="match status" value="1"/>
</dbReference>
<feature type="binding site" evidence="9">
    <location>
        <position position="112"/>
    </location>
    <ligand>
        <name>anthranilate</name>
        <dbReference type="ChEBI" id="CHEBI:16567"/>
        <label>1</label>
    </ligand>
</feature>
<dbReference type="InterPro" id="IPR005940">
    <property type="entry name" value="Anthranilate_Pribosyl_Tfrase"/>
</dbReference>
<dbReference type="NCBIfam" id="TIGR01245">
    <property type="entry name" value="trpD"/>
    <property type="match status" value="1"/>
</dbReference>
<keyword evidence="9" id="KW-0479">Metal-binding</keyword>
<keyword evidence="6 9" id="KW-0057">Aromatic amino acid biosynthesis</keyword>
<evidence type="ECO:0000256" key="6">
    <source>
        <dbReference type="ARBA" id="ARBA00023141"/>
    </source>
</evidence>
<dbReference type="OrthoDB" id="9806430at2"/>
<feature type="binding site" evidence="9">
    <location>
        <position position="227"/>
    </location>
    <ligand>
        <name>Mg(2+)</name>
        <dbReference type="ChEBI" id="CHEBI:18420"/>
        <label>2</label>
    </ligand>
</feature>
<dbReference type="GO" id="GO:0005829">
    <property type="term" value="C:cytosol"/>
    <property type="evidence" value="ECO:0007669"/>
    <property type="project" value="TreeGrafter"/>
</dbReference>
<dbReference type="Gene3D" id="1.20.970.10">
    <property type="entry name" value="Transferase, Pyrimidine Nucleoside Phosphorylase, Chain C"/>
    <property type="match status" value="1"/>
</dbReference>
<dbReference type="GO" id="GO:0000162">
    <property type="term" value="P:L-tryptophan biosynthetic process"/>
    <property type="evidence" value="ECO:0007669"/>
    <property type="project" value="UniProtKB-UniRule"/>
</dbReference>
<dbReference type="PANTHER" id="PTHR43285:SF2">
    <property type="entry name" value="ANTHRANILATE PHOSPHORIBOSYLTRANSFERASE"/>
    <property type="match status" value="1"/>
</dbReference>
<dbReference type="InterPro" id="IPR000312">
    <property type="entry name" value="Glycosyl_Trfase_fam3"/>
</dbReference>
<evidence type="ECO:0000313" key="13">
    <source>
        <dbReference type="Proteomes" id="UP000199236"/>
    </source>
</evidence>
<dbReference type="InterPro" id="IPR017459">
    <property type="entry name" value="Glycosyl_Trfase_fam3_N_dom"/>
</dbReference>
<dbReference type="SUPFAM" id="SSF47648">
    <property type="entry name" value="Nucleoside phosphorylase/phosphoribosyltransferase N-terminal domain"/>
    <property type="match status" value="1"/>
</dbReference>
<feature type="domain" description="Glycosyl transferase family 3" evidence="10">
    <location>
        <begin position="75"/>
        <end position="325"/>
    </location>
</feature>
<gene>
    <name evidence="9" type="primary">trpD</name>
    <name evidence="12" type="ORF">SAMN04488056_10456</name>
</gene>
<dbReference type="EC" id="2.4.2.18" evidence="9"/>
<protein>
    <recommendedName>
        <fullName evidence="9">Anthranilate phosphoribosyltransferase</fullName>
        <ecNumber evidence="9">2.4.2.18</ecNumber>
    </recommendedName>
</protein>
<comment type="function">
    <text evidence="9">Catalyzes the transfer of the phosphoribosyl group of 5-phosphorylribose-1-pyrophosphate (PRPP) to anthranilate to yield N-(5'-phosphoribosyl)-anthranilate (PRA).</text>
</comment>
<feature type="binding site" evidence="9">
    <location>
        <position position="81"/>
    </location>
    <ligand>
        <name>anthranilate</name>
        <dbReference type="ChEBI" id="CHEBI:16567"/>
        <label>1</label>
    </ligand>
</feature>
<comment type="similarity">
    <text evidence="8">In the C-terminal section; belongs to the anthranilate phosphoribosyltransferase family.</text>
</comment>
<evidence type="ECO:0000259" key="11">
    <source>
        <dbReference type="Pfam" id="PF02885"/>
    </source>
</evidence>
<keyword evidence="4 9" id="KW-0808">Transferase</keyword>
<dbReference type="RefSeq" id="WP_090071464.1">
    <property type="nucleotide sequence ID" value="NZ_FOVR01000004.1"/>
</dbReference>
<dbReference type="STRING" id="655353.SAMN04488056_10456"/>
<organism evidence="12 13">
    <name type="scientific">Cohaesibacter marisflavi</name>
    <dbReference type="NCBI Taxonomy" id="655353"/>
    <lineage>
        <taxon>Bacteria</taxon>
        <taxon>Pseudomonadati</taxon>
        <taxon>Pseudomonadota</taxon>
        <taxon>Alphaproteobacteria</taxon>
        <taxon>Hyphomicrobiales</taxon>
        <taxon>Cohaesibacteraceae</taxon>
    </lineage>
</organism>
<evidence type="ECO:0000256" key="2">
    <source>
        <dbReference type="ARBA" id="ARBA00022605"/>
    </source>
</evidence>
<evidence type="ECO:0000256" key="8">
    <source>
        <dbReference type="ARBA" id="ARBA00061188"/>
    </source>
</evidence>
<dbReference type="GO" id="GO:0000287">
    <property type="term" value="F:magnesium ion binding"/>
    <property type="evidence" value="ECO:0007669"/>
    <property type="project" value="UniProtKB-UniRule"/>
</dbReference>
<dbReference type="Proteomes" id="UP000199236">
    <property type="component" value="Unassembled WGS sequence"/>
</dbReference>
<dbReference type="GO" id="GO:0004048">
    <property type="term" value="F:anthranilate phosphoribosyltransferase activity"/>
    <property type="evidence" value="ECO:0007669"/>
    <property type="project" value="UniProtKB-UniRule"/>
</dbReference>
<feature type="binding site" evidence="9">
    <location>
        <position position="93"/>
    </location>
    <ligand>
        <name>Mg(2+)</name>
        <dbReference type="ChEBI" id="CHEBI:18420"/>
        <label>1</label>
    </ligand>
</feature>
<comment type="pathway">
    <text evidence="1 9">Amino-acid biosynthesis; L-tryptophan biosynthesis; L-tryptophan from chorismate: step 2/5.</text>
</comment>
<comment type="subunit">
    <text evidence="9">Homodimer.</text>
</comment>
<feature type="domain" description="Glycosyl transferase family 3 N-terminal" evidence="11">
    <location>
        <begin position="5"/>
        <end position="66"/>
    </location>
</feature>
<evidence type="ECO:0000313" key="12">
    <source>
        <dbReference type="EMBL" id="SFO23524.1"/>
    </source>
</evidence>
<dbReference type="UniPathway" id="UPA00035">
    <property type="reaction ID" value="UER00041"/>
</dbReference>
<dbReference type="FunFam" id="3.40.1030.10:FF:000002">
    <property type="entry name" value="Anthranilate phosphoribosyltransferase"/>
    <property type="match status" value="1"/>
</dbReference>
<feature type="binding site" evidence="9">
    <location>
        <begin position="91"/>
        <end position="94"/>
    </location>
    <ligand>
        <name>5-phospho-alpha-D-ribose 1-diphosphate</name>
        <dbReference type="ChEBI" id="CHEBI:58017"/>
    </ligand>
</feature>
<dbReference type="SUPFAM" id="SSF52418">
    <property type="entry name" value="Nucleoside phosphorylase/phosphoribosyltransferase catalytic domain"/>
    <property type="match status" value="1"/>
</dbReference>
<dbReference type="Pfam" id="PF02885">
    <property type="entry name" value="Glycos_trans_3N"/>
    <property type="match status" value="1"/>
</dbReference>
<evidence type="ECO:0000256" key="4">
    <source>
        <dbReference type="ARBA" id="ARBA00022679"/>
    </source>
</evidence>
<comment type="cofactor">
    <cofactor evidence="9">
        <name>Mg(2+)</name>
        <dbReference type="ChEBI" id="CHEBI:18420"/>
    </cofactor>
    <text evidence="9">Binds 2 magnesium ions per monomer.</text>
</comment>
<reference evidence="12 13" key="1">
    <citation type="submission" date="2016-10" db="EMBL/GenBank/DDBJ databases">
        <authorList>
            <person name="de Groot N.N."/>
        </authorList>
    </citation>
    <scope>NUCLEOTIDE SEQUENCE [LARGE SCALE GENOMIC DNA]</scope>
    <source>
        <strain evidence="12 13">CGMCC 1.9157</strain>
    </source>
</reference>
<feature type="binding site" evidence="9">
    <location>
        <position position="167"/>
    </location>
    <ligand>
        <name>anthranilate</name>
        <dbReference type="ChEBI" id="CHEBI:16567"/>
        <label>2</label>
    </ligand>
</feature>
<evidence type="ECO:0000256" key="5">
    <source>
        <dbReference type="ARBA" id="ARBA00022822"/>
    </source>
</evidence>
<feature type="binding site" evidence="9">
    <location>
        <position position="226"/>
    </location>
    <ligand>
        <name>Mg(2+)</name>
        <dbReference type="ChEBI" id="CHEBI:18420"/>
        <label>2</label>
    </ligand>
</feature>
<keyword evidence="13" id="KW-1185">Reference proteome</keyword>
<evidence type="ECO:0000259" key="10">
    <source>
        <dbReference type="Pfam" id="PF00591"/>
    </source>
</evidence>
<dbReference type="InterPro" id="IPR036320">
    <property type="entry name" value="Glycosyl_Trfase_fam3_N_dom_sf"/>
</dbReference>
<name>A0A1I5FIH4_9HYPH</name>
<dbReference type="EMBL" id="FOVR01000004">
    <property type="protein sequence ID" value="SFO23524.1"/>
    <property type="molecule type" value="Genomic_DNA"/>
</dbReference>
<keyword evidence="3 9" id="KW-0328">Glycosyltransferase</keyword>
<evidence type="ECO:0000256" key="1">
    <source>
        <dbReference type="ARBA" id="ARBA00004907"/>
    </source>
</evidence>
<accession>A0A1I5FIH4</accession>
<sequence>MEEMKPFLAKVAEGKTLSQAEAVEAFDLLMSGRATPTQIGAFLMALRMRGETVDEITGAVSQMRDKMTPVVAPADAVDIVGTGGTGTKKYNISTCASMIVAAAGVPVAKHGNKALTSQSGSGDVLTSLGVNLAQDPEGVARCIREAGIGFMFAPNHHSSMRFVGPSRVEMGTRTMFNMLGPLTNPAGAKRQLIGVFAPEWLRPFAEVLRNLGAEHIWVVYGAGGLDEISTLGETQVVELKDGAITEFTLVPEAYGIKRVTIEDVRGGTGEENAQALTALLEGEKGPYRDIVLMNAAAGLLLGGKVANYKEGIELAAELIDSGKALATLKKLIDVSNQTAE</sequence>
<dbReference type="Pfam" id="PF00591">
    <property type="entry name" value="Glycos_transf_3"/>
    <property type="match status" value="1"/>
</dbReference>
<evidence type="ECO:0000256" key="7">
    <source>
        <dbReference type="ARBA" id="ARBA00052328"/>
    </source>
</evidence>
<dbReference type="AlphaFoldDB" id="A0A1I5FIH4"/>